<name>A0A075LT29_9EURY</name>
<feature type="transmembrane region" description="Helical" evidence="1">
    <location>
        <begin position="20"/>
        <end position="42"/>
    </location>
</feature>
<dbReference type="STRING" id="1343739.PAP_05345"/>
<feature type="transmembrane region" description="Helical" evidence="1">
    <location>
        <begin position="84"/>
        <end position="103"/>
    </location>
</feature>
<protein>
    <submittedName>
        <fullName evidence="2">Membrane protein</fullName>
    </submittedName>
</protein>
<dbReference type="GeneID" id="24842192"/>
<evidence type="ECO:0000256" key="1">
    <source>
        <dbReference type="SAM" id="Phobius"/>
    </source>
</evidence>
<gene>
    <name evidence="2" type="ORF">PAP_05345</name>
</gene>
<keyword evidence="3" id="KW-1185">Reference proteome</keyword>
<dbReference type="Pfam" id="PF01889">
    <property type="entry name" value="DUF63"/>
    <property type="match status" value="1"/>
</dbReference>
<feature type="transmembrane region" description="Helical" evidence="1">
    <location>
        <begin position="207"/>
        <end position="229"/>
    </location>
</feature>
<dbReference type="InterPro" id="IPR002749">
    <property type="entry name" value="DUF63"/>
</dbReference>
<organism evidence="2 3">
    <name type="scientific">Palaeococcus pacificus DY20341</name>
    <dbReference type="NCBI Taxonomy" id="1343739"/>
    <lineage>
        <taxon>Archaea</taxon>
        <taxon>Methanobacteriati</taxon>
        <taxon>Methanobacteriota</taxon>
        <taxon>Thermococci</taxon>
        <taxon>Thermococcales</taxon>
        <taxon>Thermococcaceae</taxon>
        <taxon>Palaeococcus</taxon>
    </lineage>
</organism>
<keyword evidence="1" id="KW-1133">Transmembrane helix</keyword>
<dbReference type="OrthoDB" id="84937at2157"/>
<dbReference type="eggNOG" id="arCOG02177">
    <property type="taxonomic scope" value="Archaea"/>
</dbReference>
<keyword evidence="1" id="KW-0812">Transmembrane</keyword>
<sequence>MGVGEIFREYFVNPILYNTGYNIVNTLTYAIILGLAAMGIFKVLKKLNVKYDNAFFRALIPYMILGAFSRALTDATIIPRTFLTVTPGIYFMTFIITFSALLIAIKASEDWRRTFLYFGWALVGLDLLLLITHLDKVNLTAEPLKYFIPFLLVAVGVIYALSKRIRLIEENSYIFYAHFYDATTTFVGVDFMGYWEQHVLPRYLIDLTGTAAVMYLLKFTVLLLALYIMREIQESESDKELMDFIKMVIFILGFAPGTRNLLRMLMGV</sequence>
<accession>A0A075LT29</accession>
<keyword evidence="1" id="KW-0472">Membrane</keyword>
<feature type="transmembrane region" description="Helical" evidence="1">
    <location>
        <begin position="115"/>
        <end position="134"/>
    </location>
</feature>
<evidence type="ECO:0000313" key="3">
    <source>
        <dbReference type="Proteomes" id="UP000027981"/>
    </source>
</evidence>
<dbReference type="PANTHER" id="PTHR40700:SF1">
    <property type="entry name" value="DUF63 DOMAIN-CONTAINING PROTEIN"/>
    <property type="match status" value="1"/>
</dbReference>
<dbReference type="EMBL" id="CP006019">
    <property type="protein sequence ID" value="AIF69474.1"/>
    <property type="molecule type" value="Genomic_DNA"/>
</dbReference>
<dbReference type="RefSeq" id="WP_048165029.1">
    <property type="nucleotide sequence ID" value="NZ_CP006019.1"/>
</dbReference>
<evidence type="ECO:0000313" key="2">
    <source>
        <dbReference type="EMBL" id="AIF69474.1"/>
    </source>
</evidence>
<feature type="transmembrane region" description="Helical" evidence="1">
    <location>
        <begin position="174"/>
        <end position="195"/>
    </location>
</feature>
<dbReference type="AlphaFoldDB" id="A0A075LT29"/>
<proteinExistence type="predicted"/>
<feature type="transmembrane region" description="Helical" evidence="1">
    <location>
        <begin position="54"/>
        <end position="72"/>
    </location>
</feature>
<reference evidence="2 3" key="2">
    <citation type="journal article" date="2015" name="Genome Announc.">
        <title>Complete Genome Sequence of Hyperthermophilic Piezophilic Archaeon Palaeococcus pacificus DY20341T, Isolated from Deep-Sea Hydrothermal Sediments.</title>
        <authorList>
            <person name="Zeng X."/>
            <person name="Jebbar M."/>
            <person name="Shao Z."/>
        </authorList>
    </citation>
    <scope>NUCLEOTIDE SEQUENCE [LARGE SCALE GENOMIC DNA]</scope>
    <source>
        <strain evidence="2 3">DY20341</strain>
    </source>
</reference>
<reference evidence="3" key="1">
    <citation type="submission" date="2013-06" db="EMBL/GenBank/DDBJ databases">
        <title>Complete Genome Sequence of Hyperthermophilic Palaeococcus pacificus DY20341T, Isolated from a Deep-Sea Hydrothermal Sediments.</title>
        <authorList>
            <person name="Zeng X."/>
            <person name="Shao Z."/>
        </authorList>
    </citation>
    <scope>NUCLEOTIDE SEQUENCE [LARGE SCALE GENOMIC DNA]</scope>
    <source>
        <strain evidence="3">DY20341</strain>
    </source>
</reference>
<dbReference type="HOGENOM" id="CLU_086260_0_0_2"/>
<dbReference type="PANTHER" id="PTHR40700">
    <property type="entry name" value="HYPOTHETICAL MEMBRANE PROTEIN, CONSERVED, DUF63 FAMILY"/>
    <property type="match status" value="1"/>
</dbReference>
<feature type="transmembrane region" description="Helical" evidence="1">
    <location>
        <begin position="146"/>
        <end position="162"/>
    </location>
</feature>
<dbReference type="Proteomes" id="UP000027981">
    <property type="component" value="Chromosome"/>
</dbReference>
<dbReference type="KEGG" id="ppac:PAP_05345"/>